<keyword evidence="3" id="KW-0378">Hydrolase</keyword>
<dbReference type="InterPro" id="IPR027417">
    <property type="entry name" value="P-loop_NTPase"/>
</dbReference>
<dbReference type="PANTHER" id="PTHR43087">
    <property type="entry name" value="LYSINE/ARGININE/ORNITHINE TRANSPORT SYSTEM KINASE"/>
    <property type="match status" value="1"/>
</dbReference>
<accession>A0A382EKF9</accession>
<dbReference type="CDD" id="cd03114">
    <property type="entry name" value="MMAA-like"/>
    <property type="match status" value="1"/>
</dbReference>
<protein>
    <recommendedName>
        <fullName evidence="7">AAA+ ATPase domain-containing protein</fullName>
    </recommendedName>
</protein>
<evidence type="ECO:0000256" key="4">
    <source>
        <dbReference type="ARBA" id="ARBA00023134"/>
    </source>
</evidence>
<comment type="similarity">
    <text evidence="1">Belongs to the SIMIBI class G3E GTPase family. ArgK/MeaB subfamily.</text>
</comment>
<keyword evidence="2" id="KW-0547">Nucleotide-binding</keyword>
<name>A0A382EKF9_9ZZZZ</name>
<dbReference type="PANTHER" id="PTHR43087:SF1">
    <property type="entry name" value="LAO_AO TRANSPORT SYSTEM ATPASE"/>
    <property type="match status" value="1"/>
</dbReference>
<sequence length="309" mass="32643">MSLTSQVLSGDTRAVARAISIVELEGSESGRLIGLLHAHTGRARVVGVTGPPGVGKSCLVDRLTRLWRDAQLKVAVLAVDPTSPFTGGALLGDRIRMNRHTLDPGVFFRSMATRGHLGGLAPTTHDAVSILDAAGFDIVVIETVGVGQGEVDISRTAHMSVVVVAPGAGDDVQAIKAGVMEIADLFVVNKSDRDGADRTASEIESMLALGSSKPSLELPAVIKTSVVNGDGIDKLEVALSDLVKRVGIDDARARARARARIEEILRRKVGIALAEETVLEEVLDRIVSREVDPYTAAESLAKIIFGRHS</sequence>
<evidence type="ECO:0000256" key="2">
    <source>
        <dbReference type="ARBA" id="ARBA00022741"/>
    </source>
</evidence>
<dbReference type="AlphaFoldDB" id="A0A382EKF9"/>
<dbReference type="GO" id="GO:0005525">
    <property type="term" value="F:GTP binding"/>
    <property type="evidence" value="ECO:0007669"/>
    <property type="project" value="UniProtKB-KW"/>
</dbReference>
<evidence type="ECO:0000256" key="3">
    <source>
        <dbReference type="ARBA" id="ARBA00022801"/>
    </source>
</evidence>
<keyword evidence="4" id="KW-0342">GTP-binding</keyword>
<gene>
    <name evidence="6" type="ORF">METZ01_LOCUS203743</name>
</gene>
<dbReference type="EMBL" id="UINC01044863">
    <property type="protein sequence ID" value="SVB50889.1"/>
    <property type="molecule type" value="Genomic_DNA"/>
</dbReference>
<dbReference type="InterPro" id="IPR052040">
    <property type="entry name" value="GTPase/Isobutyryl-CoA_mutase"/>
</dbReference>
<organism evidence="6">
    <name type="scientific">marine metagenome</name>
    <dbReference type="NCBI Taxonomy" id="408172"/>
    <lineage>
        <taxon>unclassified sequences</taxon>
        <taxon>metagenomes</taxon>
        <taxon>ecological metagenomes</taxon>
    </lineage>
</organism>
<dbReference type="GO" id="GO:0003924">
    <property type="term" value="F:GTPase activity"/>
    <property type="evidence" value="ECO:0007669"/>
    <property type="project" value="InterPro"/>
</dbReference>
<evidence type="ECO:0000256" key="5">
    <source>
        <dbReference type="ARBA" id="ARBA00023186"/>
    </source>
</evidence>
<dbReference type="Pfam" id="PF03308">
    <property type="entry name" value="MeaB"/>
    <property type="match status" value="1"/>
</dbReference>
<evidence type="ECO:0000256" key="1">
    <source>
        <dbReference type="ARBA" id="ARBA00009625"/>
    </source>
</evidence>
<dbReference type="Gene3D" id="3.40.50.300">
    <property type="entry name" value="P-loop containing nucleotide triphosphate hydrolases"/>
    <property type="match status" value="1"/>
</dbReference>
<dbReference type="SUPFAM" id="SSF52540">
    <property type="entry name" value="P-loop containing nucleoside triphosphate hydrolases"/>
    <property type="match status" value="1"/>
</dbReference>
<evidence type="ECO:0000313" key="6">
    <source>
        <dbReference type="EMBL" id="SVB50889.1"/>
    </source>
</evidence>
<dbReference type="NCBIfam" id="TIGR00750">
    <property type="entry name" value="lao"/>
    <property type="match status" value="1"/>
</dbReference>
<proteinExistence type="inferred from homology"/>
<keyword evidence="5" id="KW-0143">Chaperone</keyword>
<reference evidence="6" key="1">
    <citation type="submission" date="2018-05" db="EMBL/GenBank/DDBJ databases">
        <authorList>
            <person name="Lanie J.A."/>
            <person name="Ng W.-L."/>
            <person name="Kazmierczak K.M."/>
            <person name="Andrzejewski T.M."/>
            <person name="Davidsen T.M."/>
            <person name="Wayne K.J."/>
            <person name="Tettelin H."/>
            <person name="Glass J.I."/>
            <person name="Rusch D."/>
            <person name="Podicherti R."/>
            <person name="Tsui H.-C.T."/>
            <person name="Winkler M.E."/>
        </authorList>
    </citation>
    <scope>NUCLEOTIDE SEQUENCE</scope>
</reference>
<evidence type="ECO:0008006" key="7">
    <source>
        <dbReference type="Google" id="ProtNLM"/>
    </source>
</evidence>
<dbReference type="InterPro" id="IPR005129">
    <property type="entry name" value="GTPase_ArgK"/>
</dbReference>